<keyword evidence="4" id="KW-1185">Reference proteome</keyword>
<name>A0A9P6R2E2_9FUNG</name>
<dbReference type="SUPFAM" id="SSF100920">
    <property type="entry name" value="Heat shock protein 70kD (HSP70), peptide-binding domain"/>
    <property type="match status" value="1"/>
</dbReference>
<dbReference type="GO" id="GO:0005524">
    <property type="term" value="F:ATP binding"/>
    <property type="evidence" value="ECO:0007669"/>
    <property type="project" value="UniProtKB-KW"/>
</dbReference>
<dbReference type="Gene3D" id="3.30.420.40">
    <property type="match status" value="2"/>
</dbReference>
<dbReference type="InterPro" id="IPR029047">
    <property type="entry name" value="HSP70_peptide-bd_sf"/>
</dbReference>
<protein>
    <submittedName>
        <fullName evidence="3">ATPase with role in protein import into the ER</fullName>
    </submittedName>
</protein>
<keyword evidence="1" id="KW-0547">Nucleotide-binding</keyword>
<dbReference type="InterPro" id="IPR043129">
    <property type="entry name" value="ATPase_NBD"/>
</dbReference>
<evidence type="ECO:0000313" key="4">
    <source>
        <dbReference type="Proteomes" id="UP000738325"/>
    </source>
</evidence>
<comment type="caution">
    <text evidence="3">The sequence shown here is derived from an EMBL/GenBank/DDBJ whole genome shotgun (WGS) entry which is preliminary data.</text>
</comment>
<dbReference type="Gene3D" id="2.60.34.10">
    <property type="entry name" value="Substrate Binding Domain Of DNAk, Chain A, domain 1"/>
    <property type="match status" value="1"/>
</dbReference>
<dbReference type="Proteomes" id="UP000738325">
    <property type="component" value="Unassembled WGS sequence"/>
</dbReference>
<dbReference type="Gene3D" id="3.90.640.10">
    <property type="entry name" value="Actin, Chain A, domain 4"/>
    <property type="match status" value="1"/>
</dbReference>
<evidence type="ECO:0000256" key="2">
    <source>
        <dbReference type="ARBA" id="ARBA00022840"/>
    </source>
</evidence>
<organism evidence="3 4">
    <name type="scientific">Dissophora globulifera</name>
    <dbReference type="NCBI Taxonomy" id="979702"/>
    <lineage>
        <taxon>Eukaryota</taxon>
        <taxon>Fungi</taxon>
        <taxon>Fungi incertae sedis</taxon>
        <taxon>Mucoromycota</taxon>
        <taxon>Mortierellomycotina</taxon>
        <taxon>Mortierellomycetes</taxon>
        <taxon>Mortierellales</taxon>
        <taxon>Mortierellaceae</taxon>
        <taxon>Dissophora</taxon>
    </lineage>
</organism>
<dbReference type="AlphaFoldDB" id="A0A9P6R2E2"/>
<evidence type="ECO:0000313" key="3">
    <source>
        <dbReference type="EMBL" id="KAG0310476.1"/>
    </source>
</evidence>
<dbReference type="SUPFAM" id="SSF53067">
    <property type="entry name" value="Actin-like ATPase domain"/>
    <property type="match status" value="1"/>
</dbReference>
<dbReference type="EMBL" id="JAAAIP010001060">
    <property type="protein sequence ID" value="KAG0310476.1"/>
    <property type="molecule type" value="Genomic_DNA"/>
</dbReference>
<dbReference type="PANTHER" id="PTHR19375">
    <property type="entry name" value="HEAT SHOCK PROTEIN 70KDA"/>
    <property type="match status" value="1"/>
</dbReference>
<reference evidence="3" key="1">
    <citation type="journal article" date="2020" name="Fungal Divers.">
        <title>Resolving the Mortierellaceae phylogeny through synthesis of multi-gene phylogenetics and phylogenomics.</title>
        <authorList>
            <person name="Vandepol N."/>
            <person name="Liber J."/>
            <person name="Desiro A."/>
            <person name="Na H."/>
            <person name="Kennedy M."/>
            <person name="Barry K."/>
            <person name="Grigoriev I.V."/>
            <person name="Miller A.N."/>
            <person name="O'Donnell K."/>
            <person name="Stajich J.E."/>
            <person name="Bonito G."/>
        </authorList>
    </citation>
    <scope>NUCLEOTIDE SEQUENCE</scope>
    <source>
        <strain evidence="3">REB-010B</strain>
    </source>
</reference>
<keyword evidence="2" id="KW-0067">ATP-binding</keyword>
<accession>A0A9P6R2E2</accession>
<dbReference type="FunFam" id="3.90.640.10:FF:000003">
    <property type="entry name" value="Molecular chaperone DnaK"/>
    <property type="match status" value="1"/>
</dbReference>
<gene>
    <name evidence="3" type="primary">KAR2_2</name>
    <name evidence="3" type="ORF">BGZ99_000361</name>
</gene>
<dbReference type="OrthoDB" id="2430612at2759"/>
<evidence type="ECO:0000256" key="1">
    <source>
        <dbReference type="ARBA" id="ARBA00022741"/>
    </source>
</evidence>
<dbReference type="GO" id="GO:0140662">
    <property type="term" value="F:ATP-dependent protein folding chaperone"/>
    <property type="evidence" value="ECO:0007669"/>
    <property type="project" value="InterPro"/>
</dbReference>
<proteinExistence type="predicted"/>
<sequence>MLSSVYHRHLGGNDFNNRIFDYLLQTYNTKSGQEPVNSDIFLHRMKIEVEKAKKLLSTQDSVQINVKHPDSGGQDLSEQLTRSQFEDLNMDLFTKTLMSIDQAIKDSVVFTKDDIQDVVFSGGSANIPFLQSAIQQYFGADKNYHGLVQPESTVVLGAAKSHHWYRDDSYSSCCTGEYGSMFGIGISGGAMFQFSDPASHLNTNKMFTFTTTMDNQDRIVIGVFRGSGEQTKQNSFWGGVELVFHKFV</sequence>
<dbReference type="InterPro" id="IPR013126">
    <property type="entry name" value="Hsp_70_fam"/>
</dbReference>
<dbReference type="Pfam" id="PF00012">
    <property type="entry name" value="HSP70"/>
    <property type="match status" value="1"/>
</dbReference>